<dbReference type="SUPFAM" id="SSF50494">
    <property type="entry name" value="Trypsin-like serine proteases"/>
    <property type="match status" value="1"/>
</dbReference>
<feature type="domain" description="PDZ" evidence="5">
    <location>
        <begin position="184"/>
        <end position="280"/>
    </location>
</feature>
<sequence length="395" mass="43164">MDWFFDVNPGSQTQISSGSGVIYTSDGYIVTNNHVVQNADRLEVVYNKRNYNAELIGTDPSTDLAVLKIDAKNLPVIPRGGSKELQVGEWVIAVGNPFNLTSTVTAGIVSAKGREINILQGKFPIESFIQTDAAINPGNSGGALVNRHGELVGINTAILSRTGSYAGYGFAVPIDIVKKIVGDLIEYGEVQKAFFGGEVSDFNASIANRLDISISSDVELRGVLLGYVQSDGTAAKAGLKEGDIILKVNEVEVDSRSQFEEELSYHSPGDKITLTYKRGNETGKAQLTLTNREGTTSILKREIYTSESLGAKFETVPKVERDMLGIGYGVRVFNIGNGLLKRVGITEDFIITDINRNPIKDPQRLVEILEKIRGRVIIEGMNRQGREGYYSFYLR</sequence>
<dbReference type="PANTHER" id="PTHR43343">
    <property type="entry name" value="PEPTIDASE S12"/>
    <property type="match status" value="1"/>
</dbReference>
<dbReference type="Gene3D" id="2.30.42.10">
    <property type="match status" value="1"/>
</dbReference>
<dbReference type="GO" id="GO:0004252">
    <property type="term" value="F:serine-type endopeptidase activity"/>
    <property type="evidence" value="ECO:0007669"/>
    <property type="project" value="InterPro"/>
</dbReference>
<dbReference type="PANTHER" id="PTHR43343:SF3">
    <property type="entry name" value="PROTEASE DO-LIKE 8, CHLOROPLASTIC"/>
    <property type="match status" value="1"/>
</dbReference>
<evidence type="ECO:0000256" key="4">
    <source>
        <dbReference type="ARBA" id="ARBA00022825"/>
    </source>
</evidence>
<evidence type="ECO:0000256" key="2">
    <source>
        <dbReference type="ARBA" id="ARBA00022670"/>
    </source>
</evidence>
<comment type="caution">
    <text evidence="6">The sequence shown here is derived from an EMBL/GenBank/DDBJ whole genome shotgun (WGS) entry which is preliminary data.</text>
</comment>
<dbReference type="PRINTS" id="PR00834">
    <property type="entry name" value="PROTEASES2C"/>
</dbReference>
<dbReference type="SMART" id="SM00228">
    <property type="entry name" value="PDZ"/>
    <property type="match status" value="1"/>
</dbReference>
<dbReference type="Pfam" id="PF13180">
    <property type="entry name" value="PDZ_2"/>
    <property type="match status" value="1"/>
</dbReference>
<comment type="similarity">
    <text evidence="1">Belongs to the peptidase S1C family.</text>
</comment>
<evidence type="ECO:0000313" key="6">
    <source>
        <dbReference type="EMBL" id="ELR72734.1"/>
    </source>
</evidence>
<dbReference type="InterPro" id="IPR001478">
    <property type="entry name" value="PDZ"/>
</dbReference>
<dbReference type="SUPFAM" id="SSF50156">
    <property type="entry name" value="PDZ domain-like"/>
    <property type="match status" value="1"/>
</dbReference>
<dbReference type="EMBL" id="AMZN01000015">
    <property type="protein sequence ID" value="ELR72734.1"/>
    <property type="molecule type" value="Genomic_DNA"/>
</dbReference>
<dbReference type="PROSITE" id="PS50106">
    <property type="entry name" value="PDZ"/>
    <property type="match status" value="1"/>
</dbReference>
<dbReference type="InterPro" id="IPR001940">
    <property type="entry name" value="Peptidase_S1C"/>
</dbReference>
<reference evidence="6 7" key="1">
    <citation type="submission" date="2012-12" db="EMBL/GenBank/DDBJ databases">
        <title>Genome assembly of Fulvivirga imtechensis AK7.</title>
        <authorList>
            <person name="Nupur N."/>
            <person name="Khatri I."/>
            <person name="Kumar R."/>
            <person name="Subramanian S."/>
            <person name="Pinnaka A."/>
        </authorList>
    </citation>
    <scope>NUCLEOTIDE SEQUENCE [LARGE SCALE GENOMIC DNA]</scope>
    <source>
        <strain evidence="6 7">AK7</strain>
    </source>
</reference>
<dbReference type="Pfam" id="PF13365">
    <property type="entry name" value="Trypsin_2"/>
    <property type="match status" value="1"/>
</dbReference>
<keyword evidence="3" id="KW-0378">Hydrolase</keyword>
<dbReference type="Proteomes" id="UP000011135">
    <property type="component" value="Unassembled WGS sequence"/>
</dbReference>
<organism evidence="6 7">
    <name type="scientific">Fulvivirga imtechensis AK7</name>
    <dbReference type="NCBI Taxonomy" id="1237149"/>
    <lineage>
        <taxon>Bacteria</taxon>
        <taxon>Pseudomonadati</taxon>
        <taxon>Bacteroidota</taxon>
        <taxon>Cytophagia</taxon>
        <taxon>Cytophagales</taxon>
        <taxon>Fulvivirgaceae</taxon>
        <taxon>Fulvivirga</taxon>
    </lineage>
</organism>
<gene>
    <name evidence="6" type="ORF">C900_01113</name>
</gene>
<dbReference type="Gene3D" id="2.40.10.120">
    <property type="match status" value="1"/>
</dbReference>
<dbReference type="InterPro" id="IPR051201">
    <property type="entry name" value="Chloro_Bact_Ser_Proteases"/>
</dbReference>
<name>L8JYM4_9BACT</name>
<protein>
    <submittedName>
        <fullName evidence="6">DO serine protease</fullName>
    </submittedName>
</protein>
<evidence type="ECO:0000256" key="3">
    <source>
        <dbReference type="ARBA" id="ARBA00022801"/>
    </source>
</evidence>
<evidence type="ECO:0000259" key="5">
    <source>
        <dbReference type="PROSITE" id="PS50106"/>
    </source>
</evidence>
<keyword evidence="4" id="KW-0720">Serine protease</keyword>
<keyword evidence="2 6" id="KW-0645">Protease</keyword>
<proteinExistence type="inferred from homology"/>
<dbReference type="AlphaFoldDB" id="L8JYM4"/>
<evidence type="ECO:0000313" key="7">
    <source>
        <dbReference type="Proteomes" id="UP000011135"/>
    </source>
</evidence>
<dbReference type="FunFam" id="2.40.10.10:FF:000001">
    <property type="entry name" value="Periplasmic serine protease DegS"/>
    <property type="match status" value="1"/>
</dbReference>
<accession>L8JYM4</accession>
<dbReference type="InterPro" id="IPR009003">
    <property type="entry name" value="Peptidase_S1_PA"/>
</dbReference>
<dbReference type="eggNOG" id="COG0265">
    <property type="taxonomic scope" value="Bacteria"/>
</dbReference>
<dbReference type="InterPro" id="IPR036034">
    <property type="entry name" value="PDZ_sf"/>
</dbReference>
<dbReference type="GO" id="GO:0006508">
    <property type="term" value="P:proteolysis"/>
    <property type="evidence" value="ECO:0007669"/>
    <property type="project" value="UniProtKB-KW"/>
</dbReference>
<evidence type="ECO:0000256" key="1">
    <source>
        <dbReference type="ARBA" id="ARBA00010541"/>
    </source>
</evidence>
<keyword evidence="7" id="KW-1185">Reference proteome</keyword>
<dbReference type="STRING" id="1237149.C900_01113"/>